<feature type="compositionally biased region" description="Acidic residues" evidence="1">
    <location>
        <begin position="32"/>
        <end position="41"/>
    </location>
</feature>
<dbReference type="OrthoDB" id="63113at2759"/>
<dbReference type="OMA" id="AYAFWAW"/>
<keyword evidence="3" id="KW-1185">Reference proteome</keyword>
<feature type="region of interest" description="Disordered" evidence="1">
    <location>
        <begin position="135"/>
        <end position="181"/>
    </location>
</feature>
<dbReference type="Proteomes" id="UP000006701">
    <property type="component" value="Unassembled WGS sequence"/>
</dbReference>
<name>A1CE53_ASPCL</name>
<protein>
    <recommendedName>
        <fullName evidence="4">Prenylated Rab acceptor 1</fullName>
    </recommendedName>
</protein>
<dbReference type="eggNOG" id="KOG3142">
    <property type="taxonomic scope" value="Eukaryota"/>
</dbReference>
<dbReference type="HOGENOM" id="CLU_064105_0_0_1"/>
<evidence type="ECO:0000313" key="3">
    <source>
        <dbReference type="Proteomes" id="UP000006701"/>
    </source>
</evidence>
<dbReference type="RefSeq" id="XP_001272578.1">
    <property type="nucleotide sequence ID" value="XM_001272577.1"/>
</dbReference>
<proteinExistence type="predicted"/>
<evidence type="ECO:0000256" key="1">
    <source>
        <dbReference type="SAM" id="MobiDB-lite"/>
    </source>
</evidence>
<sequence length="385" mass="42108">MPQWGRPPGAQLERSARRRVAQWTGNSNERVEEMDSGEEDEYMRRGDRILYAEQRRVGAPRRNGAYEAPTDDTRLADGMDYDLYDDSDSTVAYAVQLAMKDEEWLVDKALERIRRAQILGQKQVRLSKREMEALERKRVQNDGAKDVGQRSRASKASSIDGRRSRPLDSSTSGGLGSTGVLRNGYTASLANGSTYNKNTYGSGTRASGVSAGDQAAALPRSPSTHSLQPPQSSSLVQPSLPRDYRSESFLSAPSSRPLTSFPNTSFARPLSRDPSWIPPYQVPYATADVRVGSQSAMGSVPHRSTHRSVLGDRHPLNPQPATRTSVAGDSHSEGEEGSASDADGDRLHIVDVVRRRVPTGSQPRVAAMASGVLNTRAVPSRSRRF</sequence>
<feature type="region of interest" description="Disordered" evidence="1">
    <location>
        <begin position="205"/>
        <end position="277"/>
    </location>
</feature>
<evidence type="ECO:0000313" key="2">
    <source>
        <dbReference type="EMBL" id="EAW11152.1"/>
    </source>
</evidence>
<feature type="region of interest" description="Disordered" evidence="1">
    <location>
        <begin position="54"/>
        <end position="73"/>
    </location>
</feature>
<reference evidence="2 3" key="1">
    <citation type="journal article" date="2008" name="PLoS Genet.">
        <title>Genomic islands in the pathogenic filamentous fungus Aspergillus fumigatus.</title>
        <authorList>
            <person name="Fedorova N.D."/>
            <person name="Khaldi N."/>
            <person name="Joardar V.S."/>
            <person name="Maiti R."/>
            <person name="Amedeo P."/>
            <person name="Anderson M.J."/>
            <person name="Crabtree J."/>
            <person name="Silva J.C."/>
            <person name="Badger J.H."/>
            <person name="Albarraq A."/>
            <person name="Angiuoli S."/>
            <person name="Bussey H."/>
            <person name="Bowyer P."/>
            <person name="Cotty P.J."/>
            <person name="Dyer P.S."/>
            <person name="Egan A."/>
            <person name="Galens K."/>
            <person name="Fraser-Liggett C.M."/>
            <person name="Haas B.J."/>
            <person name="Inman J.M."/>
            <person name="Kent R."/>
            <person name="Lemieux S."/>
            <person name="Malavazi I."/>
            <person name="Orvis J."/>
            <person name="Roemer T."/>
            <person name="Ronning C.M."/>
            <person name="Sundaram J.P."/>
            <person name="Sutton G."/>
            <person name="Turner G."/>
            <person name="Venter J.C."/>
            <person name="White O.R."/>
            <person name="Whitty B.R."/>
            <person name="Youngman P."/>
            <person name="Wolfe K.H."/>
            <person name="Goldman G.H."/>
            <person name="Wortman J.R."/>
            <person name="Jiang B."/>
            <person name="Denning D.W."/>
            <person name="Nierman W.C."/>
        </authorList>
    </citation>
    <scope>NUCLEOTIDE SEQUENCE [LARGE SCALE GENOMIC DNA]</scope>
    <source>
        <strain evidence="3">ATCC 1007 / CBS 513.65 / DSM 816 / NCTC 3887 / NRRL 1</strain>
    </source>
</reference>
<dbReference type="EMBL" id="DS027052">
    <property type="protein sequence ID" value="EAW11152.1"/>
    <property type="molecule type" value="Genomic_DNA"/>
</dbReference>
<dbReference type="KEGG" id="act:ACLA_088410"/>
<organism evidence="2 3">
    <name type="scientific">Aspergillus clavatus (strain ATCC 1007 / CBS 513.65 / DSM 816 / NCTC 3887 / NRRL 1 / QM 1276 / 107)</name>
    <dbReference type="NCBI Taxonomy" id="344612"/>
    <lineage>
        <taxon>Eukaryota</taxon>
        <taxon>Fungi</taxon>
        <taxon>Dikarya</taxon>
        <taxon>Ascomycota</taxon>
        <taxon>Pezizomycotina</taxon>
        <taxon>Eurotiomycetes</taxon>
        <taxon>Eurotiomycetidae</taxon>
        <taxon>Eurotiales</taxon>
        <taxon>Aspergillaceae</taxon>
        <taxon>Aspergillus</taxon>
        <taxon>Aspergillus subgen. Fumigati</taxon>
    </lineage>
</organism>
<dbReference type="GeneID" id="4705287"/>
<feature type="compositionally biased region" description="Polar residues" evidence="1">
    <location>
        <begin position="248"/>
        <end position="266"/>
    </location>
</feature>
<accession>A1CE53</accession>
<dbReference type="VEuPathDB" id="FungiDB:ACLA_088410"/>
<feature type="compositionally biased region" description="Low complexity" evidence="1">
    <location>
        <begin position="221"/>
        <end position="241"/>
    </location>
</feature>
<feature type="compositionally biased region" description="Basic and acidic residues" evidence="1">
    <location>
        <begin position="135"/>
        <end position="149"/>
    </location>
</feature>
<feature type="region of interest" description="Disordered" evidence="1">
    <location>
        <begin position="1"/>
        <end position="45"/>
    </location>
</feature>
<dbReference type="AlphaFoldDB" id="A1CE53"/>
<gene>
    <name evidence="2" type="ORF">ACLA_088410</name>
</gene>
<dbReference type="STRING" id="344612.A1CE53"/>
<feature type="region of interest" description="Disordered" evidence="1">
    <location>
        <begin position="294"/>
        <end position="347"/>
    </location>
</feature>
<evidence type="ECO:0008006" key="4">
    <source>
        <dbReference type="Google" id="ProtNLM"/>
    </source>
</evidence>